<gene>
    <name evidence="1" type="ORF">Tco_0707332</name>
</gene>
<comment type="caution">
    <text evidence="1">The sequence shown here is derived from an EMBL/GenBank/DDBJ whole genome shotgun (WGS) entry which is preliminary data.</text>
</comment>
<reference evidence="1" key="2">
    <citation type="submission" date="2022-01" db="EMBL/GenBank/DDBJ databases">
        <authorList>
            <person name="Yamashiro T."/>
            <person name="Shiraishi A."/>
            <person name="Satake H."/>
            <person name="Nakayama K."/>
        </authorList>
    </citation>
    <scope>NUCLEOTIDE SEQUENCE</scope>
</reference>
<evidence type="ECO:0008006" key="3">
    <source>
        <dbReference type="Google" id="ProtNLM"/>
    </source>
</evidence>
<dbReference type="EMBL" id="BQNB010010235">
    <property type="protein sequence ID" value="GJS74491.1"/>
    <property type="molecule type" value="Genomic_DNA"/>
</dbReference>
<dbReference type="Proteomes" id="UP001151760">
    <property type="component" value="Unassembled WGS sequence"/>
</dbReference>
<accession>A0ABQ4YBH8</accession>
<evidence type="ECO:0000313" key="2">
    <source>
        <dbReference type="Proteomes" id="UP001151760"/>
    </source>
</evidence>
<reference evidence="1" key="1">
    <citation type="journal article" date="2022" name="Int. J. Mol. Sci.">
        <title>Draft Genome of Tanacetum Coccineum: Genomic Comparison of Closely Related Tanacetum-Family Plants.</title>
        <authorList>
            <person name="Yamashiro T."/>
            <person name="Shiraishi A."/>
            <person name="Nakayama K."/>
            <person name="Satake H."/>
        </authorList>
    </citation>
    <scope>NUCLEOTIDE SEQUENCE</scope>
</reference>
<sequence>MPGGQGKRLELCEVNPLKPSLHEPPREDDWKSLWTTSRSLGYSSQICPLTVLDHTASKGVKTLNLSLNWEKEEPFYGQRGICPRPSKISKNRIEVDKAKTMRSCVHGKEALDHSRSLNMDPTGGHHWCKPHSQKIFELRLLCPPSIKMPTSLSRTVTRANVHGKFTTDEMPQNSSSLCNL</sequence>
<proteinExistence type="predicted"/>
<protein>
    <recommendedName>
        <fullName evidence="3">Prolactin receptor</fullName>
    </recommendedName>
</protein>
<keyword evidence="2" id="KW-1185">Reference proteome</keyword>
<name>A0ABQ4YBH8_9ASTR</name>
<evidence type="ECO:0000313" key="1">
    <source>
        <dbReference type="EMBL" id="GJS74491.1"/>
    </source>
</evidence>
<organism evidence="1 2">
    <name type="scientific">Tanacetum coccineum</name>
    <dbReference type="NCBI Taxonomy" id="301880"/>
    <lineage>
        <taxon>Eukaryota</taxon>
        <taxon>Viridiplantae</taxon>
        <taxon>Streptophyta</taxon>
        <taxon>Embryophyta</taxon>
        <taxon>Tracheophyta</taxon>
        <taxon>Spermatophyta</taxon>
        <taxon>Magnoliopsida</taxon>
        <taxon>eudicotyledons</taxon>
        <taxon>Gunneridae</taxon>
        <taxon>Pentapetalae</taxon>
        <taxon>asterids</taxon>
        <taxon>campanulids</taxon>
        <taxon>Asterales</taxon>
        <taxon>Asteraceae</taxon>
        <taxon>Asteroideae</taxon>
        <taxon>Anthemideae</taxon>
        <taxon>Anthemidinae</taxon>
        <taxon>Tanacetum</taxon>
    </lineage>
</organism>